<dbReference type="OrthoDB" id="9793424at2"/>
<proteinExistence type="inferred from homology"/>
<gene>
    <name evidence="3" type="ORF">EDC23_0706</name>
</gene>
<dbReference type="Proteomes" id="UP000294914">
    <property type="component" value="Unassembled WGS sequence"/>
</dbReference>
<protein>
    <recommendedName>
        <fullName evidence="2">UPF0250 protein EDC23_0706</fullName>
    </recommendedName>
</protein>
<dbReference type="HAMAP" id="MF_00659">
    <property type="entry name" value="UPF0250"/>
    <property type="match status" value="1"/>
</dbReference>
<dbReference type="PANTHER" id="PTHR38036:SF1">
    <property type="entry name" value="UPF0250 PROTEIN YBED"/>
    <property type="match status" value="1"/>
</dbReference>
<dbReference type="RefSeq" id="WP_134081146.1">
    <property type="nucleotide sequence ID" value="NZ_SOQX01000001.1"/>
</dbReference>
<accession>A0A4R8ITE9</accession>
<dbReference type="InterPro" id="IPR007454">
    <property type="entry name" value="UPF0250_YbeD-like"/>
</dbReference>
<evidence type="ECO:0000256" key="1">
    <source>
        <dbReference type="ARBA" id="ARBA00008460"/>
    </source>
</evidence>
<evidence type="ECO:0000313" key="3">
    <source>
        <dbReference type="EMBL" id="TDY04331.1"/>
    </source>
</evidence>
<evidence type="ECO:0000313" key="4">
    <source>
        <dbReference type="Proteomes" id="UP000294914"/>
    </source>
</evidence>
<sequence length="88" mass="9903">MSQEETFLEFPCEFPIKVMGRSDVDLHSLVMELVGKHVPELSEKDITRRDSRQGNYISLTVTVTASSKAQLDQIYLDLNASDAVLMTL</sequence>
<dbReference type="AlphaFoldDB" id="A0A4R8ITE9"/>
<keyword evidence="4" id="KW-1185">Reference proteome</keyword>
<dbReference type="GO" id="GO:0005829">
    <property type="term" value="C:cytosol"/>
    <property type="evidence" value="ECO:0007669"/>
    <property type="project" value="TreeGrafter"/>
</dbReference>
<evidence type="ECO:0000256" key="2">
    <source>
        <dbReference type="HAMAP-Rule" id="MF_00659"/>
    </source>
</evidence>
<organism evidence="3 4">
    <name type="scientific">Thiohalophilus thiocyanatoxydans</name>
    <dbReference type="NCBI Taxonomy" id="381308"/>
    <lineage>
        <taxon>Bacteria</taxon>
        <taxon>Pseudomonadati</taxon>
        <taxon>Pseudomonadota</taxon>
        <taxon>Gammaproteobacteria</taxon>
        <taxon>Thiohalomonadales</taxon>
        <taxon>Thiohalophilaceae</taxon>
        <taxon>Thiohalophilus</taxon>
    </lineage>
</organism>
<dbReference type="PANTHER" id="PTHR38036">
    <property type="entry name" value="UPF0250 PROTEIN YBED"/>
    <property type="match status" value="1"/>
</dbReference>
<dbReference type="Gene3D" id="3.30.70.260">
    <property type="match status" value="1"/>
</dbReference>
<dbReference type="InterPro" id="IPR027471">
    <property type="entry name" value="YbeD-like_sf"/>
</dbReference>
<dbReference type="EMBL" id="SOQX01000001">
    <property type="protein sequence ID" value="TDY04331.1"/>
    <property type="molecule type" value="Genomic_DNA"/>
</dbReference>
<dbReference type="Pfam" id="PF04359">
    <property type="entry name" value="DUF493"/>
    <property type="match status" value="1"/>
</dbReference>
<reference evidence="3 4" key="1">
    <citation type="submission" date="2019-03" db="EMBL/GenBank/DDBJ databases">
        <title>Genomic Encyclopedia of Type Strains, Phase IV (KMG-IV): sequencing the most valuable type-strain genomes for metagenomic binning, comparative biology and taxonomic classification.</title>
        <authorList>
            <person name="Goeker M."/>
        </authorList>
    </citation>
    <scope>NUCLEOTIDE SEQUENCE [LARGE SCALE GENOMIC DNA]</scope>
    <source>
        <strain evidence="3 4">DSM 16326</strain>
    </source>
</reference>
<name>A0A4R8ITE9_9GAMM</name>
<comment type="similarity">
    <text evidence="1 2">Belongs to the UPF0250 family.</text>
</comment>
<comment type="caution">
    <text evidence="3">The sequence shown here is derived from an EMBL/GenBank/DDBJ whole genome shotgun (WGS) entry which is preliminary data.</text>
</comment>
<dbReference type="SUPFAM" id="SSF117991">
    <property type="entry name" value="YbeD/HP0495-like"/>
    <property type="match status" value="1"/>
</dbReference>